<name>A0ABN1U0F0_9ACTN</name>
<evidence type="ECO:0008006" key="3">
    <source>
        <dbReference type="Google" id="ProtNLM"/>
    </source>
</evidence>
<evidence type="ECO:0000313" key="2">
    <source>
        <dbReference type="Proteomes" id="UP001501581"/>
    </source>
</evidence>
<comment type="caution">
    <text evidence="1">The sequence shown here is derived from an EMBL/GenBank/DDBJ whole genome shotgun (WGS) entry which is preliminary data.</text>
</comment>
<accession>A0ABN1U0F0</accession>
<sequence length="105" mass="11069">MPTIPVEVGVRAGEWDQQNVDVTSAAQVIADADTAGFSSPVTAAASGFGTAWRGHLTTLATDAEGFADGLRGSIQAWFDSDVTATDQLFYDLDAQQLHAALVEQR</sequence>
<evidence type="ECO:0000313" key="1">
    <source>
        <dbReference type="EMBL" id="GAA1109686.1"/>
    </source>
</evidence>
<dbReference type="EMBL" id="BAAALG010000012">
    <property type="protein sequence ID" value="GAA1109686.1"/>
    <property type="molecule type" value="Genomic_DNA"/>
</dbReference>
<reference evidence="1 2" key="1">
    <citation type="journal article" date="2019" name="Int. J. Syst. Evol. Microbiol.">
        <title>The Global Catalogue of Microorganisms (GCM) 10K type strain sequencing project: providing services to taxonomists for standard genome sequencing and annotation.</title>
        <authorList>
            <consortium name="The Broad Institute Genomics Platform"/>
            <consortium name="The Broad Institute Genome Sequencing Center for Infectious Disease"/>
            <person name="Wu L."/>
            <person name="Ma J."/>
        </authorList>
    </citation>
    <scope>NUCLEOTIDE SEQUENCE [LARGE SCALE GENOMIC DNA]</scope>
    <source>
        <strain evidence="1 2">JCM 13008</strain>
    </source>
</reference>
<dbReference type="RefSeq" id="WP_343995908.1">
    <property type="nucleotide sequence ID" value="NZ_BAAALG010000012.1"/>
</dbReference>
<proteinExistence type="predicted"/>
<dbReference type="Proteomes" id="UP001501581">
    <property type="component" value="Unassembled WGS sequence"/>
</dbReference>
<keyword evidence="2" id="KW-1185">Reference proteome</keyword>
<gene>
    <name evidence="1" type="ORF">GCM10009668_32660</name>
</gene>
<organism evidence="1 2">
    <name type="scientific">Nocardioides dubius</name>
    <dbReference type="NCBI Taxonomy" id="317019"/>
    <lineage>
        <taxon>Bacteria</taxon>
        <taxon>Bacillati</taxon>
        <taxon>Actinomycetota</taxon>
        <taxon>Actinomycetes</taxon>
        <taxon>Propionibacteriales</taxon>
        <taxon>Nocardioidaceae</taxon>
        <taxon>Nocardioides</taxon>
    </lineage>
</organism>
<protein>
    <recommendedName>
        <fullName evidence="3">Excreted virulence factor EspC, type VII ESX diderm</fullName>
    </recommendedName>
</protein>